<dbReference type="SMART" id="SM00487">
    <property type="entry name" value="DEXDc"/>
    <property type="match status" value="1"/>
</dbReference>
<organism evidence="2 3">
    <name type="scientific">Legionella pneumophila</name>
    <dbReference type="NCBI Taxonomy" id="446"/>
    <lineage>
        <taxon>Bacteria</taxon>
        <taxon>Pseudomonadati</taxon>
        <taxon>Pseudomonadota</taxon>
        <taxon>Gammaproteobacteria</taxon>
        <taxon>Legionellales</taxon>
        <taxon>Legionellaceae</taxon>
        <taxon>Legionella</taxon>
    </lineage>
</organism>
<dbReference type="AlphaFoldDB" id="A0AAN5KTB8"/>
<feature type="domain" description="Helicase ATP-binding" evidence="1">
    <location>
        <begin position="43"/>
        <end position="309"/>
    </location>
</feature>
<dbReference type="SMART" id="SM00491">
    <property type="entry name" value="HELICc2"/>
    <property type="match status" value="1"/>
</dbReference>
<keyword evidence="2" id="KW-0067">ATP-binding</keyword>
<dbReference type="PANTHER" id="PTHR14074:SF39">
    <property type="entry name" value="FANCONI ANEMIA GROUP M PROTEIN"/>
    <property type="match status" value="1"/>
</dbReference>
<proteinExistence type="predicted"/>
<dbReference type="InterPro" id="IPR027417">
    <property type="entry name" value="P-loop_NTPase"/>
</dbReference>
<evidence type="ECO:0000259" key="1">
    <source>
        <dbReference type="PROSITE" id="PS51192"/>
    </source>
</evidence>
<evidence type="ECO:0000313" key="3">
    <source>
        <dbReference type="Proteomes" id="UP000861567"/>
    </source>
</evidence>
<dbReference type="PANTHER" id="PTHR14074">
    <property type="entry name" value="HELICASE WITH DEATH DOMAIN-RELATED"/>
    <property type="match status" value="1"/>
</dbReference>
<keyword evidence="2" id="KW-0378">Hydrolase</keyword>
<dbReference type="GO" id="GO:0003676">
    <property type="term" value="F:nucleic acid binding"/>
    <property type="evidence" value="ECO:0007669"/>
    <property type="project" value="InterPro"/>
</dbReference>
<protein>
    <submittedName>
        <fullName evidence="2">DEAD/DEAH box helicase</fullName>
    </submittedName>
</protein>
<reference evidence="2" key="2">
    <citation type="submission" date="2020-11" db="EMBL/GenBank/DDBJ databases">
        <authorList>
            <consortium name="NCBI Pathogen Detection Project"/>
        </authorList>
    </citation>
    <scope>NUCLEOTIDE SEQUENCE</scope>
    <source>
        <strain evidence="2">D3612</strain>
    </source>
</reference>
<dbReference type="Pfam" id="PF00270">
    <property type="entry name" value="DEAD"/>
    <property type="match status" value="1"/>
</dbReference>
<gene>
    <name evidence="2" type="ORF">I8Y58_002784</name>
</gene>
<dbReference type="GO" id="GO:0006139">
    <property type="term" value="P:nucleobase-containing compound metabolic process"/>
    <property type="evidence" value="ECO:0007669"/>
    <property type="project" value="InterPro"/>
</dbReference>
<dbReference type="GO" id="GO:0005737">
    <property type="term" value="C:cytoplasm"/>
    <property type="evidence" value="ECO:0007669"/>
    <property type="project" value="TreeGrafter"/>
</dbReference>
<name>A0AAN5KTB8_LEGPN</name>
<dbReference type="Proteomes" id="UP000861567">
    <property type="component" value="Unassembled WGS sequence"/>
</dbReference>
<dbReference type="InterPro" id="IPR011545">
    <property type="entry name" value="DEAD/DEAH_box_helicase_dom"/>
</dbReference>
<keyword evidence="2" id="KW-0347">Helicase</keyword>
<dbReference type="GO" id="GO:0004386">
    <property type="term" value="F:helicase activity"/>
    <property type="evidence" value="ECO:0007669"/>
    <property type="project" value="UniProtKB-KW"/>
</dbReference>
<accession>A0AAN5KTB8</accession>
<comment type="caution">
    <text evidence="2">The sequence shown here is derived from an EMBL/GenBank/DDBJ whole genome shotgun (WGS) entry which is preliminary data.</text>
</comment>
<evidence type="ECO:0000313" key="2">
    <source>
        <dbReference type="EMBL" id="HAT1597528.1"/>
    </source>
</evidence>
<dbReference type="InterPro" id="IPR006555">
    <property type="entry name" value="ATP-dep_Helicase_C"/>
</dbReference>
<dbReference type="InterPro" id="IPR014001">
    <property type="entry name" value="Helicase_ATP-bd"/>
</dbReference>
<sequence>MAFKKKNLQISVPGNPAELFRELTRRQLPDVLPVQKAMMERYAEEALEETDIALQLPTGSGKTLVGLLIAEWRRRKYQEKIIYLCPTKQLVNQVSEQASSKYGITVLSFTGKAKDYPQGDVAKYKQAKSVAVTTYSSIFNSNPFFKDADVIILDDAHAAENYIAKLWSLEIDHKKHQNIFDSIAALLRPFLDEISYARLLGRHDCNTDRAWVDKISTPDFLKIIDNLTEVLIQYTPDTELRHAWSMICSNLRACHLYLSSNNILIRPIIPPTWTHSSFCNAKQRIYMSATLGEGGDLERLTGRKKIMRLPIPKGWDAQGVGRRFFIFPAYSLEYEDSQKLYMELFSKSDRALFLVPSERQSESVISKLEENISLKIFSAKDIEASKKEFLACNNAVALIANRYDGIDFPGDECRLLVIEGLPKAVNFQEQFVMNRLGAGILYNERIKTRMLQAIGRCTRSLEDYSAVVMLGEAAEHISSLNQRKYFHPLLQAELEFGVEQSMESSYEEFIDNYNIFIENGEEWEEANTQIVELRSEKHQEQYPGIATLNECVTDEIDYVSSMWNQDYQSALHYAESILGKLSSPELRGYRVLWEYLAGSAAYMIEQAGRKGLELKSKEHYSRAKKAAQGIPWISALSQYVDEKNADEENNAVVLKQIEQIESYFDSIGTLNKRKLVKKEKEIRENISSSERFEYAHELLGKHLGFDVGKREEDASPDPWWQIGNICFVFEDHAGAESDTLNANKARQVSGHPAWMRENVESCQSSNVKIIPILISSVCKAKSGAKPHLHGVSFWSLEDFREWVKEALSVINDLHTNFSQAGDLEWRKEAFEKLTRAKIDAQSLLNMFNESQCLKLLEIVK</sequence>
<dbReference type="EMBL" id="DACSEI010000043">
    <property type="protein sequence ID" value="HAT1597528.1"/>
    <property type="molecule type" value="Genomic_DNA"/>
</dbReference>
<keyword evidence="2" id="KW-0547">Nucleotide-binding</keyword>
<dbReference type="PROSITE" id="PS51192">
    <property type="entry name" value="HELICASE_ATP_BIND_1"/>
    <property type="match status" value="1"/>
</dbReference>
<dbReference type="Pfam" id="PF13307">
    <property type="entry name" value="Helicase_C_2"/>
    <property type="match status" value="1"/>
</dbReference>
<reference evidence="2" key="1">
    <citation type="journal article" date="2018" name="Genome Biol.">
        <title>SKESA: strategic k-mer extension for scrupulous assemblies.</title>
        <authorList>
            <person name="Souvorov A."/>
            <person name="Agarwala R."/>
            <person name="Lipman D.J."/>
        </authorList>
    </citation>
    <scope>NUCLEOTIDE SEQUENCE</scope>
    <source>
        <strain evidence="2">D3612</strain>
    </source>
</reference>
<dbReference type="GO" id="GO:0005524">
    <property type="term" value="F:ATP binding"/>
    <property type="evidence" value="ECO:0007669"/>
    <property type="project" value="InterPro"/>
</dbReference>
<dbReference type="InterPro" id="IPR051363">
    <property type="entry name" value="RLR_Helicase"/>
</dbReference>
<dbReference type="SUPFAM" id="SSF52540">
    <property type="entry name" value="P-loop containing nucleoside triphosphate hydrolases"/>
    <property type="match status" value="2"/>
</dbReference>
<dbReference type="Gene3D" id="3.40.50.300">
    <property type="entry name" value="P-loop containing nucleotide triphosphate hydrolases"/>
    <property type="match status" value="2"/>
</dbReference>
<dbReference type="GO" id="GO:0016818">
    <property type="term" value="F:hydrolase activity, acting on acid anhydrides, in phosphorus-containing anhydrides"/>
    <property type="evidence" value="ECO:0007669"/>
    <property type="project" value="InterPro"/>
</dbReference>